<organism evidence="3 4">
    <name type="scientific">Niabella ginsengisoli</name>
    <dbReference type="NCBI Taxonomy" id="522298"/>
    <lineage>
        <taxon>Bacteria</taxon>
        <taxon>Pseudomonadati</taxon>
        <taxon>Bacteroidota</taxon>
        <taxon>Chitinophagia</taxon>
        <taxon>Chitinophagales</taxon>
        <taxon>Chitinophagaceae</taxon>
        <taxon>Niabella</taxon>
    </lineage>
</organism>
<dbReference type="EMBL" id="JAKWBL010000004">
    <property type="protein sequence ID" value="MCH5600041.1"/>
    <property type="molecule type" value="Genomic_DNA"/>
</dbReference>
<dbReference type="PANTHER" id="PTHR42659">
    <property type="entry name" value="XANTHINE DEHYDROGENASE SUBUNIT C-RELATED"/>
    <property type="match status" value="1"/>
</dbReference>
<dbReference type="Pfam" id="PF00941">
    <property type="entry name" value="FAD_binding_5"/>
    <property type="match status" value="1"/>
</dbReference>
<sequence length="212" mass="23470">MQHHETIQFYKIKKRCTNRKRKKENAQFIAGGTNLVDLMKKNIATPDALIDITSALSDKIEIKNNSTHIGAMVRNSAIATNEIILAKNPLLVKAVLAGASPQIRNMASTGGNLLQRTRCPYFYDITTPCKRKPGSGCSALNGHNRMNAIIGYSEQCVAVHPSDLCVALAALNARVYISDKKINLLSSLKTFTVCQVIHHNWIIIYLLMLSLH</sequence>
<dbReference type="InterPro" id="IPR051312">
    <property type="entry name" value="Diverse_Substr_Oxidored"/>
</dbReference>
<dbReference type="PANTHER" id="PTHR42659:SF1">
    <property type="entry name" value="OXIDOREDUCTASE"/>
    <property type="match status" value="1"/>
</dbReference>
<dbReference type="PROSITE" id="PS51387">
    <property type="entry name" value="FAD_PCMH"/>
    <property type="match status" value="1"/>
</dbReference>
<dbReference type="InterPro" id="IPR016169">
    <property type="entry name" value="FAD-bd_PCMH_sub2"/>
</dbReference>
<evidence type="ECO:0000313" key="4">
    <source>
        <dbReference type="Proteomes" id="UP001202248"/>
    </source>
</evidence>
<reference evidence="3 4" key="1">
    <citation type="submission" date="2022-02" db="EMBL/GenBank/DDBJ databases">
        <authorList>
            <person name="Min J."/>
        </authorList>
    </citation>
    <scope>NUCLEOTIDE SEQUENCE [LARGE SCALE GENOMIC DNA]</scope>
    <source>
        <strain evidence="3 4">GR10-1</strain>
    </source>
</reference>
<accession>A0ABS9SP40</accession>
<protein>
    <submittedName>
        <fullName evidence="3">FAD binding domain-containing protein</fullName>
    </submittedName>
</protein>
<dbReference type="Proteomes" id="UP001202248">
    <property type="component" value="Unassembled WGS sequence"/>
</dbReference>
<dbReference type="RefSeq" id="WP_240832056.1">
    <property type="nucleotide sequence ID" value="NZ_JAKWBL010000004.1"/>
</dbReference>
<keyword evidence="4" id="KW-1185">Reference proteome</keyword>
<name>A0ABS9SP40_9BACT</name>
<evidence type="ECO:0000313" key="3">
    <source>
        <dbReference type="EMBL" id="MCH5600041.1"/>
    </source>
</evidence>
<gene>
    <name evidence="3" type="ORF">MKP09_20035</name>
</gene>
<keyword evidence="1" id="KW-0274">FAD</keyword>
<dbReference type="Gene3D" id="3.30.465.10">
    <property type="match status" value="1"/>
</dbReference>
<comment type="caution">
    <text evidence="3">The sequence shown here is derived from an EMBL/GenBank/DDBJ whole genome shotgun (WGS) entry which is preliminary data.</text>
</comment>
<dbReference type="InterPro" id="IPR036318">
    <property type="entry name" value="FAD-bd_PCMH-like_sf"/>
</dbReference>
<dbReference type="InterPro" id="IPR002346">
    <property type="entry name" value="Mopterin_DH_FAD-bd"/>
</dbReference>
<feature type="domain" description="FAD-binding PCMH-type" evidence="2">
    <location>
        <begin position="1"/>
        <end position="212"/>
    </location>
</feature>
<dbReference type="InterPro" id="IPR016167">
    <property type="entry name" value="FAD-bd_PCMH_sub1"/>
</dbReference>
<dbReference type="SUPFAM" id="SSF56176">
    <property type="entry name" value="FAD-binding/transporter-associated domain-like"/>
    <property type="match status" value="1"/>
</dbReference>
<dbReference type="Gene3D" id="3.30.43.10">
    <property type="entry name" value="Uridine Diphospho-n-acetylenolpyruvylglucosamine Reductase, domain 2"/>
    <property type="match status" value="1"/>
</dbReference>
<keyword evidence="1" id="KW-0285">Flavoprotein</keyword>
<dbReference type="InterPro" id="IPR016166">
    <property type="entry name" value="FAD-bd_PCMH"/>
</dbReference>
<proteinExistence type="predicted"/>
<evidence type="ECO:0000256" key="1">
    <source>
        <dbReference type="ARBA" id="ARBA00022827"/>
    </source>
</evidence>
<evidence type="ECO:0000259" key="2">
    <source>
        <dbReference type="PROSITE" id="PS51387"/>
    </source>
</evidence>